<accession>W2VPV0</accession>
<comment type="caution">
    <text evidence="1">The sequence shown here is derived from an EMBL/GenBank/DDBJ whole genome shotgun (WGS) entry which is preliminary data.</text>
</comment>
<protein>
    <submittedName>
        <fullName evidence="1">Uncharacterized protein</fullName>
    </submittedName>
</protein>
<organism evidence="1 2">
    <name type="scientific">Phytophthora nicotianae CJ01A1</name>
    <dbReference type="NCBI Taxonomy" id="1317063"/>
    <lineage>
        <taxon>Eukaryota</taxon>
        <taxon>Sar</taxon>
        <taxon>Stramenopiles</taxon>
        <taxon>Oomycota</taxon>
        <taxon>Peronosporomycetes</taxon>
        <taxon>Peronosporales</taxon>
        <taxon>Peronosporaceae</taxon>
        <taxon>Phytophthora</taxon>
    </lineage>
</organism>
<name>W2VPV0_PHYNI</name>
<sequence>MVFPSWRWKNSRSCCSSSENLTRRRRVVDVFELQNLDPINHVRVLDIGSALDL</sequence>
<gene>
    <name evidence="1" type="ORF">F441_22311</name>
</gene>
<evidence type="ECO:0000313" key="1">
    <source>
        <dbReference type="EMBL" id="ETP00270.1"/>
    </source>
</evidence>
<dbReference type="EMBL" id="ANIX01004524">
    <property type="protein sequence ID" value="ETP00270.1"/>
    <property type="molecule type" value="Genomic_DNA"/>
</dbReference>
<dbReference type="AlphaFoldDB" id="W2VPV0"/>
<dbReference type="Proteomes" id="UP000018958">
    <property type="component" value="Unassembled WGS sequence"/>
</dbReference>
<evidence type="ECO:0000313" key="2">
    <source>
        <dbReference type="Proteomes" id="UP000018958"/>
    </source>
</evidence>
<reference evidence="1 2" key="1">
    <citation type="submission" date="2013-11" db="EMBL/GenBank/DDBJ databases">
        <title>The Genome Sequence of Phytophthora parasitica CJ01A1.</title>
        <authorList>
            <consortium name="The Broad Institute Genomics Platform"/>
            <person name="Russ C."/>
            <person name="Tyler B."/>
            <person name="Panabieres F."/>
            <person name="Shan W."/>
            <person name="Tripathy S."/>
            <person name="Grunwald N."/>
            <person name="Machado M."/>
            <person name="Johnson C.S."/>
            <person name="Walker B."/>
            <person name="Young S.K."/>
            <person name="Zeng Q."/>
            <person name="Gargeya S."/>
            <person name="Fitzgerald M."/>
            <person name="Haas B."/>
            <person name="Abouelleil A."/>
            <person name="Allen A.W."/>
            <person name="Alvarado L."/>
            <person name="Arachchi H.M."/>
            <person name="Berlin A.M."/>
            <person name="Chapman S.B."/>
            <person name="Gainer-Dewar J."/>
            <person name="Goldberg J."/>
            <person name="Griggs A."/>
            <person name="Gujja S."/>
            <person name="Hansen M."/>
            <person name="Howarth C."/>
            <person name="Imamovic A."/>
            <person name="Ireland A."/>
            <person name="Larimer J."/>
            <person name="McCowan C."/>
            <person name="Murphy C."/>
            <person name="Pearson M."/>
            <person name="Poon T.W."/>
            <person name="Priest M."/>
            <person name="Roberts A."/>
            <person name="Saif S."/>
            <person name="Shea T."/>
            <person name="Sisk P."/>
            <person name="Sykes S."/>
            <person name="Wortman J."/>
            <person name="Nusbaum C."/>
            <person name="Birren B."/>
        </authorList>
    </citation>
    <scope>NUCLEOTIDE SEQUENCE [LARGE SCALE GENOMIC DNA]</scope>
    <source>
        <strain evidence="1 2">CJ01A1</strain>
    </source>
</reference>
<proteinExistence type="predicted"/>